<evidence type="ECO:0000256" key="2">
    <source>
        <dbReference type="ARBA" id="ARBA00012438"/>
    </source>
</evidence>
<feature type="domain" description="PAS" evidence="11">
    <location>
        <begin position="195"/>
        <end position="237"/>
    </location>
</feature>
<feature type="transmembrane region" description="Helical" evidence="9">
    <location>
        <begin position="43"/>
        <end position="61"/>
    </location>
</feature>
<keyword evidence="4" id="KW-0808">Transferase</keyword>
<dbReference type="InterPro" id="IPR003594">
    <property type="entry name" value="HATPase_dom"/>
</dbReference>
<dbReference type="InterPro" id="IPR005467">
    <property type="entry name" value="His_kinase_dom"/>
</dbReference>
<dbReference type="InterPro" id="IPR000014">
    <property type="entry name" value="PAS"/>
</dbReference>
<evidence type="ECO:0000256" key="6">
    <source>
        <dbReference type="ARBA" id="ARBA00022777"/>
    </source>
</evidence>
<dbReference type="InterPro" id="IPR035965">
    <property type="entry name" value="PAS-like_dom_sf"/>
</dbReference>
<dbReference type="CDD" id="cd00082">
    <property type="entry name" value="HisKA"/>
    <property type="match status" value="1"/>
</dbReference>
<dbReference type="InterPro" id="IPR004358">
    <property type="entry name" value="Sig_transdc_His_kin-like_C"/>
</dbReference>
<dbReference type="InterPro" id="IPR036890">
    <property type="entry name" value="HATPase_C_sf"/>
</dbReference>
<gene>
    <name evidence="13" type="ORF">ICT70_01805</name>
</gene>
<dbReference type="PROSITE" id="PS50112">
    <property type="entry name" value="PAS"/>
    <property type="match status" value="1"/>
</dbReference>
<dbReference type="PRINTS" id="PR00344">
    <property type="entry name" value="BCTRLSENSOR"/>
</dbReference>
<dbReference type="SUPFAM" id="SSF47384">
    <property type="entry name" value="Homodimeric domain of signal transducing histidine kinase"/>
    <property type="match status" value="1"/>
</dbReference>
<name>A0A8J6R4N9_9BACT</name>
<dbReference type="Proteomes" id="UP000632828">
    <property type="component" value="Unassembled WGS sequence"/>
</dbReference>
<dbReference type="Gene3D" id="3.30.565.10">
    <property type="entry name" value="Histidine kinase-like ATPase, C-terminal domain"/>
    <property type="match status" value="1"/>
</dbReference>
<feature type="transmembrane region" description="Helical" evidence="9">
    <location>
        <begin position="151"/>
        <end position="170"/>
    </location>
</feature>
<dbReference type="Pfam" id="PF08448">
    <property type="entry name" value="PAS_4"/>
    <property type="match status" value="1"/>
</dbReference>
<dbReference type="SUPFAM" id="SSF55874">
    <property type="entry name" value="ATPase domain of HSP90 chaperone/DNA topoisomerase II/histidine kinase"/>
    <property type="match status" value="1"/>
</dbReference>
<keyword evidence="7" id="KW-0067">ATP-binding</keyword>
<evidence type="ECO:0000256" key="1">
    <source>
        <dbReference type="ARBA" id="ARBA00000085"/>
    </source>
</evidence>
<feature type="transmembrane region" description="Helical" evidence="9">
    <location>
        <begin position="118"/>
        <end position="139"/>
    </location>
</feature>
<evidence type="ECO:0000256" key="9">
    <source>
        <dbReference type="SAM" id="Phobius"/>
    </source>
</evidence>
<evidence type="ECO:0000259" key="11">
    <source>
        <dbReference type="PROSITE" id="PS50112"/>
    </source>
</evidence>
<dbReference type="InterPro" id="IPR000700">
    <property type="entry name" value="PAS-assoc_C"/>
</dbReference>
<feature type="transmembrane region" description="Helical" evidence="9">
    <location>
        <begin position="9"/>
        <end position="31"/>
    </location>
</feature>
<dbReference type="Gene3D" id="1.10.287.130">
    <property type="match status" value="1"/>
</dbReference>
<dbReference type="Pfam" id="PF25323">
    <property type="entry name" value="6TM_PilS"/>
    <property type="match status" value="1"/>
</dbReference>
<feature type="domain" description="Histidine kinase" evidence="10">
    <location>
        <begin position="326"/>
        <end position="531"/>
    </location>
</feature>
<keyword evidence="9" id="KW-0812">Transmembrane</keyword>
<comment type="caution">
    <text evidence="13">The sequence shown here is derived from an EMBL/GenBank/DDBJ whole genome shotgun (WGS) entry which is preliminary data.</text>
</comment>
<dbReference type="InterPro" id="IPR013656">
    <property type="entry name" value="PAS_4"/>
</dbReference>
<keyword evidence="9" id="KW-0472">Membrane</keyword>
<organism evidence="13 14">
    <name type="scientific">Pelovirga terrestris</name>
    <dbReference type="NCBI Taxonomy" id="2771352"/>
    <lineage>
        <taxon>Bacteria</taxon>
        <taxon>Pseudomonadati</taxon>
        <taxon>Thermodesulfobacteriota</taxon>
        <taxon>Desulfuromonadia</taxon>
        <taxon>Geobacterales</taxon>
        <taxon>Geobacteraceae</taxon>
        <taxon>Pelovirga</taxon>
    </lineage>
</organism>
<dbReference type="InterPro" id="IPR036097">
    <property type="entry name" value="HisK_dim/P_sf"/>
</dbReference>
<dbReference type="SUPFAM" id="SSF55785">
    <property type="entry name" value="PYP-like sensor domain (PAS domain)"/>
    <property type="match status" value="1"/>
</dbReference>
<dbReference type="GO" id="GO:0000155">
    <property type="term" value="F:phosphorelay sensor kinase activity"/>
    <property type="evidence" value="ECO:0007669"/>
    <property type="project" value="InterPro"/>
</dbReference>
<dbReference type="NCBIfam" id="TIGR00229">
    <property type="entry name" value="sensory_box"/>
    <property type="match status" value="1"/>
</dbReference>
<evidence type="ECO:0000256" key="3">
    <source>
        <dbReference type="ARBA" id="ARBA00022553"/>
    </source>
</evidence>
<dbReference type="EMBL" id="JACWUN010000002">
    <property type="protein sequence ID" value="MBD1399399.1"/>
    <property type="molecule type" value="Genomic_DNA"/>
</dbReference>
<dbReference type="Pfam" id="PF02518">
    <property type="entry name" value="HATPase_c"/>
    <property type="match status" value="1"/>
</dbReference>
<evidence type="ECO:0000259" key="12">
    <source>
        <dbReference type="PROSITE" id="PS50113"/>
    </source>
</evidence>
<dbReference type="PANTHER" id="PTHR43065:SF10">
    <property type="entry name" value="PEROXIDE STRESS-ACTIVATED HISTIDINE KINASE MAK3"/>
    <property type="match status" value="1"/>
</dbReference>
<reference evidence="13" key="1">
    <citation type="submission" date="2020-09" db="EMBL/GenBank/DDBJ databases">
        <title>Pelobacter alkaliphilus sp. nov., a novel anaerobic arsenate-reducing bacterium from terrestrial mud volcano.</title>
        <authorList>
            <person name="Khomyakova M.A."/>
            <person name="Merkel A.Y."/>
            <person name="Slobodkin A.I."/>
        </authorList>
    </citation>
    <scope>NUCLEOTIDE SEQUENCE</scope>
    <source>
        <strain evidence="13">M08fum</strain>
    </source>
</reference>
<evidence type="ECO:0000256" key="8">
    <source>
        <dbReference type="ARBA" id="ARBA00023012"/>
    </source>
</evidence>
<evidence type="ECO:0000256" key="5">
    <source>
        <dbReference type="ARBA" id="ARBA00022741"/>
    </source>
</evidence>
<keyword evidence="9" id="KW-1133">Transmembrane helix</keyword>
<dbReference type="EC" id="2.7.13.3" evidence="2"/>
<comment type="catalytic activity">
    <reaction evidence="1">
        <text>ATP + protein L-histidine = ADP + protein N-phospho-L-histidine.</text>
        <dbReference type="EC" id="2.7.13.3"/>
    </reaction>
</comment>
<dbReference type="PROSITE" id="PS50113">
    <property type="entry name" value="PAC"/>
    <property type="match status" value="1"/>
</dbReference>
<evidence type="ECO:0000256" key="4">
    <source>
        <dbReference type="ARBA" id="ARBA00022679"/>
    </source>
</evidence>
<dbReference type="PANTHER" id="PTHR43065">
    <property type="entry name" value="SENSOR HISTIDINE KINASE"/>
    <property type="match status" value="1"/>
</dbReference>
<dbReference type="SMART" id="SM00387">
    <property type="entry name" value="HATPase_c"/>
    <property type="match status" value="1"/>
</dbReference>
<dbReference type="CDD" id="cd00130">
    <property type="entry name" value="PAS"/>
    <property type="match status" value="1"/>
</dbReference>
<keyword evidence="3" id="KW-0597">Phosphoprotein</keyword>
<evidence type="ECO:0000313" key="14">
    <source>
        <dbReference type="Proteomes" id="UP000632828"/>
    </source>
</evidence>
<dbReference type="PROSITE" id="PS50109">
    <property type="entry name" value="HIS_KIN"/>
    <property type="match status" value="1"/>
</dbReference>
<keyword evidence="6" id="KW-0418">Kinase</keyword>
<feature type="domain" description="PAC" evidence="12">
    <location>
        <begin position="261"/>
        <end position="313"/>
    </location>
</feature>
<dbReference type="Gene3D" id="3.30.450.20">
    <property type="entry name" value="PAS domain"/>
    <property type="match status" value="1"/>
</dbReference>
<evidence type="ECO:0000313" key="13">
    <source>
        <dbReference type="EMBL" id="MBD1399399.1"/>
    </source>
</evidence>
<proteinExistence type="predicted"/>
<keyword evidence="5" id="KW-0547">Nucleotide-binding</keyword>
<sequence>MTQAGHRSLIWYLVCRTAVITLVLGGAAFFYLHGNLAYSVTPLFFLVGISYVHAIVVALILPRLNNLWILNQAQIVWDLLLVSALILTTGAVESIFSFFYLLVIISASFLLSRRLTILAAASSSILFGGILLLQFYQLLGPFQVPTATADAVFLNSLFVHLVAFFLTAMLSGTLAERWRQSEALYQRKSIDFSELERMNRLILSHISSGVMLINPQGRIRAFNLAASDITGFSLQQVYDAPAAELFPEFNKIVTPDTEPVNRAEGFFAHPSGERLSFGYATTLVKGNHGEPLGTLVTFQDLTQLKKIEEQLKRSDRLAAIGRLSAGLAHEIRNPLASISGSAQLLGENEQLSAEDKHLLTIMVKEADRLNHLLTDFLAFARPHRPQKTVVDMAVMIAELGRMLQRDLRFQEIDVQMNAAPPCQVSLDRSQIWQVLWDLSINAAEAMKGQGTLLITYAHGNPWTLTIEDSGPGIAPEIRERIFEPFFSTKDKGTGLGLSTVYSIIEAHGGTIRAERSTLGGERFIMSFPHAAGGEDDQP</sequence>
<protein>
    <recommendedName>
        <fullName evidence="2">histidine kinase</fullName>
        <ecNumber evidence="2">2.7.13.3</ecNumber>
    </recommendedName>
</protein>
<dbReference type="GO" id="GO:0005524">
    <property type="term" value="F:ATP binding"/>
    <property type="evidence" value="ECO:0007669"/>
    <property type="project" value="UniProtKB-KW"/>
</dbReference>
<dbReference type="AlphaFoldDB" id="A0A8J6R4N9"/>
<dbReference type="RefSeq" id="WP_191153677.1">
    <property type="nucleotide sequence ID" value="NZ_JACWUN010000002.1"/>
</dbReference>
<accession>A0A8J6R4N9</accession>
<dbReference type="SMART" id="SM00388">
    <property type="entry name" value="HisKA"/>
    <property type="match status" value="1"/>
</dbReference>
<keyword evidence="14" id="KW-1185">Reference proteome</keyword>
<dbReference type="Pfam" id="PF00512">
    <property type="entry name" value="HisKA"/>
    <property type="match status" value="1"/>
</dbReference>
<dbReference type="SMART" id="SM00091">
    <property type="entry name" value="PAS"/>
    <property type="match status" value="1"/>
</dbReference>
<keyword evidence="8" id="KW-0902">Two-component regulatory system</keyword>
<evidence type="ECO:0000256" key="7">
    <source>
        <dbReference type="ARBA" id="ARBA00022840"/>
    </source>
</evidence>
<evidence type="ECO:0000259" key="10">
    <source>
        <dbReference type="PROSITE" id="PS50109"/>
    </source>
</evidence>
<dbReference type="InterPro" id="IPR003661">
    <property type="entry name" value="HisK_dim/P_dom"/>
</dbReference>